<comment type="caution">
    <text evidence="1">The sequence shown here is derived from an EMBL/GenBank/DDBJ whole genome shotgun (WGS) entry which is preliminary data.</text>
</comment>
<dbReference type="Proteomes" id="UP000438429">
    <property type="component" value="Unassembled WGS sequence"/>
</dbReference>
<protein>
    <submittedName>
        <fullName evidence="1">Uncharacterized protein</fullName>
    </submittedName>
</protein>
<evidence type="ECO:0000313" key="1">
    <source>
        <dbReference type="EMBL" id="KAF0045201.1"/>
    </source>
</evidence>
<organism evidence="1 2">
    <name type="scientific">Scophthalmus maximus</name>
    <name type="common">Turbot</name>
    <name type="synonym">Psetta maxima</name>
    <dbReference type="NCBI Taxonomy" id="52904"/>
    <lineage>
        <taxon>Eukaryota</taxon>
        <taxon>Metazoa</taxon>
        <taxon>Chordata</taxon>
        <taxon>Craniata</taxon>
        <taxon>Vertebrata</taxon>
        <taxon>Euteleostomi</taxon>
        <taxon>Actinopterygii</taxon>
        <taxon>Neopterygii</taxon>
        <taxon>Teleostei</taxon>
        <taxon>Neoteleostei</taxon>
        <taxon>Acanthomorphata</taxon>
        <taxon>Carangaria</taxon>
        <taxon>Pleuronectiformes</taxon>
        <taxon>Pleuronectoidei</taxon>
        <taxon>Scophthalmidae</taxon>
        <taxon>Scophthalmus</taxon>
    </lineage>
</organism>
<evidence type="ECO:0000313" key="2">
    <source>
        <dbReference type="Proteomes" id="UP000438429"/>
    </source>
</evidence>
<dbReference type="EMBL" id="VEVO01000002">
    <property type="protein sequence ID" value="KAF0045201.1"/>
    <property type="molecule type" value="Genomic_DNA"/>
</dbReference>
<reference evidence="1 2" key="1">
    <citation type="submission" date="2019-06" db="EMBL/GenBank/DDBJ databases">
        <title>Draft genomes of female and male turbot (Scophthalmus maximus).</title>
        <authorList>
            <person name="Xu H."/>
            <person name="Xu X.-W."/>
            <person name="Shao C."/>
            <person name="Chen S."/>
        </authorList>
    </citation>
    <scope>NUCLEOTIDE SEQUENCE [LARGE SCALE GENOMIC DNA]</scope>
    <source>
        <strain evidence="1">Ysfricsl-2016a</strain>
        <tissue evidence="1">Blood</tissue>
    </source>
</reference>
<name>A0A6A4TR11_SCOMX</name>
<proteinExistence type="predicted"/>
<gene>
    <name evidence="1" type="ORF">F2P81_001730</name>
</gene>
<sequence>MSNPRKRCESAEIVYMVVSIVCTSFCYNSNDWMPPTPTEVSHIYLTADPVYPLTYGNVAALNISEAGPVYKHSACQPLTNVCINTATIHKLCLTVEVFAGKVCVLIHKSNAVSEHKDRSSFQDITPPGPSYFDYTGGSRMSNVVGEKGVTVGSPPREWCPLMLSVDSTGSDGSVDVSITQLAMLRYTVESVRRSDNITLHYKDRLWRDRCSPVFIKTLLLDVIHT</sequence>
<dbReference type="AlphaFoldDB" id="A0A6A4TR11"/>
<accession>A0A6A4TR11</accession>